<accession>A0A7C5L7Y8</accession>
<feature type="domain" description="DUF3786" evidence="1">
    <location>
        <begin position="47"/>
        <end position="210"/>
    </location>
</feature>
<comment type="caution">
    <text evidence="2">The sequence shown here is derived from an EMBL/GenBank/DDBJ whole genome shotgun (WGS) entry which is preliminary data.</text>
</comment>
<name>A0A7C5L7Y8_CALS0</name>
<reference evidence="2" key="1">
    <citation type="journal article" date="2020" name="mSystems">
        <title>Genome- and Community-Level Interaction Insights into Carbon Utilization and Element Cycling Functions of Hydrothermarchaeota in Hydrothermal Sediment.</title>
        <authorList>
            <person name="Zhou Z."/>
            <person name="Liu Y."/>
            <person name="Xu W."/>
            <person name="Pan J."/>
            <person name="Luo Z.H."/>
            <person name="Li M."/>
        </authorList>
    </citation>
    <scope>NUCLEOTIDE SEQUENCE [LARGE SCALE GENOMIC DNA]</scope>
    <source>
        <strain evidence="2">SpSt-1056</strain>
    </source>
</reference>
<dbReference type="EMBL" id="DRWN01000044">
    <property type="protein sequence ID" value="HHK68582.1"/>
    <property type="molecule type" value="Genomic_DNA"/>
</dbReference>
<dbReference type="AlphaFoldDB" id="A0A7C5L7Y8"/>
<evidence type="ECO:0000313" key="2">
    <source>
        <dbReference type="EMBL" id="HHK68582.1"/>
    </source>
</evidence>
<proteinExistence type="predicted"/>
<sequence length="222" mass="25496">MSTHSPDASAETVRKWVEECFDRLLTQDHVAAMKRCDVVYLPSRETDSGRYIVNVLNKTYTVELGSRSVLELTTGRAAGEKLSYVILEYLMGWGTPVVQQDVWQSMETLTAQPPYKYHYQKFVIRPLERLFGYDKELFASVSTSLGGKSEKLGGVAYSFKFLPKIKSLVQLWVGSSQELTKPRINTSFNRMALNFLRETPLLFVFEVLVQFMEKEAKKKRSR</sequence>
<dbReference type="InterPro" id="IPR024264">
    <property type="entry name" value="DUF3786"/>
</dbReference>
<evidence type="ECO:0000259" key="1">
    <source>
        <dbReference type="Pfam" id="PF12654"/>
    </source>
</evidence>
<gene>
    <name evidence="2" type="ORF">ENM11_05450</name>
</gene>
<dbReference type="Pfam" id="PF12654">
    <property type="entry name" value="DUF3786"/>
    <property type="match status" value="1"/>
</dbReference>
<protein>
    <submittedName>
        <fullName evidence="2">DUF3786 domain-containing protein</fullName>
    </submittedName>
</protein>
<organism evidence="2">
    <name type="scientific">Caldiarchaeum subterraneum</name>
    <dbReference type="NCBI Taxonomy" id="311458"/>
    <lineage>
        <taxon>Archaea</taxon>
        <taxon>Nitrososphaerota</taxon>
        <taxon>Candidatus Caldarchaeales</taxon>
        <taxon>Candidatus Caldarchaeaceae</taxon>
        <taxon>Candidatus Caldarchaeum</taxon>
    </lineage>
</organism>